<accession>A0ABQ3LF15</accession>
<dbReference type="RefSeq" id="WP_229907733.1">
    <property type="nucleotide sequence ID" value="NZ_BNAY01000002.1"/>
</dbReference>
<proteinExistence type="predicted"/>
<reference evidence="2" key="1">
    <citation type="journal article" date="2019" name="Int. J. Syst. Evol. Microbiol.">
        <title>The Global Catalogue of Microorganisms (GCM) 10K type strain sequencing project: providing services to taxonomists for standard genome sequencing and annotation.</title>
        <authorList>
            <consortium name="The Broad Institute Genomics Platform"/>
            <consortium name="The Broad Institute Genome Sequencing Center for Infectious Disease"/>
            <person name="Wu L."/>
            <person name="Ma J."/>
        </authorList>
    </citation>
    <scope>NUCLEOTIDE SEQUENCE [LARGE SCALE GENOMIC DNA]</scope>
    <source>
        <strain evidence="2">CGMCC 4.7683</strain>
    </source>
</reference>
<evidence type="ECO:0000313" key="2">
    <source>
        <dbReference type="Proteomes" id="UP000635387"/>
    </source>
</evidence>
<protein>
    <submittedName>
        <fullName evidence="1">Uncharacterized protein</fullName>
    </submittedName>
</protein>
<comment type="caution">
    <text evidence="1">The sequence shown here is derived from an EMBL/GenBank/DDBJ whole genome shotgun (WGS) entry which is preliminary data.</text>
</comment>
<dbReference type="Proteomes" id="UP000635387">
    <property type="component" value="Unassembled WGS sequence"/>
</dbReference>
<sequence length="151" mass="16058">MTRAAIATRRRRVAIVSITVLAGLGALCGAAFIPKVANHFGYALPGEKGLPYQIQYNGRDYRNTLTCAGARWCEDEKTPEQRTKPYCTPRAGLGLGDGGTGLVKVDDVFTLFGPSRPVFTAGVVAQGKMTAGVVVEVSDDCYLEYTLVGGP</sequence>
<gene>
    <name evidence="1" type="ORF">GCM10017790_26240</name>
</gene>
<evidence type="ECO:0000313" key="1">
    <source>
        <dbReference type="EMBL" id="GHH13460.1"/>
    </source>
</evidence>
<name>A0ABQ3LF15_9PSEU</name>
<keyword evidence="2" id="KW-1185">Reference proteome</keyword>
<organism evidence="1 2">
    <name type="scientific">Amycolatopsis oliviviridis</name>
    <dbReference type="NCBI Taxonomy" id="1471590"/>
    <lineage>
        <taxon>Bacteria</taxon>
        <taxon>Bacillati</taxon>
        <taxon>Actinomycetota</taxon>
        <taxon>Actinomycetes</taxon>
        <taxon>Pseudonocardiales</taxon>
        <taxon>Pseudonocardiaceae</taxon>
        <taxon>Amycolatopsis</taxon>
    </lineage>
</organism>
<dbReference type="EMBL" id="BNAY01000002">
    <property type="protein sequence ID" value="GHH13460.1"/>
    <property type="molecule type" value="Genomic_DNA"/>
</dbReference>